<name>A0A327L0L7_9BRAD</name>
<accession>A0A327L0L7</accession>
<dbReference type="Proteomes" id="UP000249130">
    <property type="component" value="Unassembled WGS sequence"/>
</dbReference>
<dbReference type="RefSeq" id="WP_111419187.1">
    <property type="nucleotide sequence ID" value="NZ_NPEX01000062.1"/>
</dbReference>
<dbReference type="EMBL" id="NPEX01000062">
    <property type="protein sequence ID" value="RAI44001.1"/>
    <property type="molecule type" value="Genomic_DNA"/>
</dbReference>
<proteinExistence type="predicted"/>
<reference evidence="1 2" key="1">
    <citation type="submission" date="2017-07" db="EMBL/GenBank/DDBJ databases">
        <title>Draft Genome Sequences of Select Purple Nonsulfur Bacteria.</title>
        <authorList>
            <person name="Lasarre B."/>
            <person name="Mckinlay J.B."/>
        </authorList>
    </citation>
    <scope>NUCLEOTIDE SEQUENCE [LARGE SCALE GENOMIC DNA]</scope>
    <source>
        <strain evidence="1 2">DSM 5909</strain>
    </source>
</reference>
<keyword evidence="2" id="KW-1185">Reference proteome</keyword>
<comment type="caution">
    <text evidence="1">The sequence shown here is derived from an EMBL/GenBank/DDBJ whole genome shotgun (WGS) entry which is preliminary data.</text>
</comment>
<gene>
    <name evidence="1" type="ORF">CH341_11535</name>
</gene>
<dbReference type="OrthoDB" id="8244785at2"/>
<evidence type="ECO:0000313" key="1">
    <source>
        <dbReference type="EMBL" id="RAI44001.1"/>
    </source>
</evidence>
<sequence>MRSQALAEDALDEFSVDRFAALDGPEQLVVWGCRSWVVAVRDGRCPVAVLKPTFLRAGVEDATLSLDALLRVTARMAVRRFEVRCRKCPQLSADELRLVAAAATAQVGDLRATRARLAAWLEPDGISFAMPPLRGLATLFARAGLVLPVRSEVDAGLALSMRAGEAQPCTLH</sequence>
<protein>
    <submittedName>
        <fullName evidence="1">Uncharacterized protein</fullName>
    </submittedName>
</protein>
<dbReference type="AlphaFoldDB" id="A0A327L0L7"/>
<organism evidence="1 2">
    <name type="scientific">Rhodoplanes roseus</name>
    <dbReference type="NCBI Taxonomy" id="29409"/>
    <lineage>
        <taxon>Bacteria</taxon>
        <taxon>Pseudomonadati</taxon>
        <taxon>Pseudomonadota</taxon>
        <taxon>Alphaproteobacteria</taxon>
        <taxon>Hyphomicrobiales</taxon>
        <taxon>Nitrobacteraceae</taxon>
        <taxon>Rhodoplanes</taxon>
    </lineage>
</organism>
<evidence type="ECO:0000313" key="2">
    <source>
        <dbReference type="Proteomes" id="UP000249130"/>
    </source>
</evidence>